<dbReference type="GO" id="GO:0016705">
    <property type="term" value="F:oxidoreductase activity, acting on paired donors, with incorporation or reduction of molecular oxygen"/>
    <property type="evidence" value="ECO:0007669"/>
    <property type="project" value="InterPro"/>
</dbReference>
<name>A0A0M2HDU6_MICTR</name>
<evidence type="ECO:0000313" key="2">
    <source>
        <dbReference type="Proteomes" id="UP000034098"/>
    </source>
</evidence>
<dbReference type="SUPFAM" id="SSF51679">
    <property type="entry name" value="Bacterial luciferase-like"/>
    <property type="match status" value="1"/>
</dbReference>
<sequence length="54" mass="5662">MDAGAADGFSLNVDGLSDGLEASVDQVVPILRLRILHPKDYHAATLRGGFGLPD</sequence>
<organism evidence="1 2">
    <name type="scientific">Microbacterium trichothecenolyticum</name>
    <name type="common">Aureobacterium trichothecenolyticum</name>
    <dbReference type="NCBI Taxonomy" id="69370"/>
    <lineage>
        <taxon>Bacteria</taxon>
        <taxon>Bacillati</taxon>
        <taxon>Actinomycetota</taxon>
        <taxon>Actinomycetes</taxon>
        <taxon>Micrococcales</taxon>
        <taxon>Microbacteriaceae</taxon>
        <taxon>Microbacterium</taxon>
    </lineage>
</organism>
<dbReference type="EMBL" id="JYJA01000035">
    <property type="protein sequence ID" value="KJL42357.1"/>
    <property type="molecule type" value="Genomic_DNA"/>
</dbReference>
<keyword evidence="2" id="KW-1185">Reference proteome</keyword>
<comment type="caution">
    <text evidence="1">The sequence shown here is derived from an EMBL/GenBank/DDBJ whole genome shotgun (WGS) entry which is preliminary data.</text>
</comment>
<reference evidence="1 2" key="1">
    <citation type="submission" date="2015-02" db="EMBL/GenBank/DDBJ databases">
        <title>Draft genome sequences of ten Microbacterium spp. with emphasis on heavy metal contaminated environments.</title>
        <authorList>
            <person name="Corretto E."/>
        </authorList>
    </citation>
    <scope>NUCLEOTIDE SEQUENCE [LARGE SCALE GENOMIC DNA]</scope>
    <source>
        <strain evidence="1 2">DSM 8608</strain>
    </source>
</reference>
<accession>A0A0M2HDU6</accession>
<dbReference type="PATRIC" id="fig|69370.6.peg.2414"/>
<dbReference type="Proteomes" id="UP000034098">
    <property type="component" value="Unassembled WGS sequence"/>
</dbReference>
<protein>
    <submittedName>
        <fullName evidence="1">Uncharacterized protein</fullName>
    </submittedName>
</protein>
<dbReference type="AlphaFoldDB" id="A0A0M2HDU6"/>
<gene>
    <name evidence="1" type="ORF">RS82_02373</name>
</gene>
<proteinExistence type="predicted"/>
<dbReference type="InterPro" id="IPR036661">
    <property type="entry name" value="Luciferase-like_sf"/>
</dbReference>
<dbReference type="Gene3D" id="3.20.20.30">
    <property type="entry name" value="Luciferase-like domain"/>
    <property type="match status" value="1"/>
</dbReference>
<evidence type="ECO:0000313" key="1">
    <source>
        <dbReference type="EMBL" id="KJL42357.1"/>
    </source>
</evidence>